<name>A0A517LLA6_9PEZI</name>
<evidence type="ECO:0000313" key="2">
    <source>
        <dbReference type="EMBL" id="QDS76423.1"/>
    </source>
</evidence>
<feature type="compositionally biased region" description="Basic and acidic residues" evidence="1">
    <location>
        <begin position="39"/>
        <end position="51"/>
    </location>
</feature>
<dbReference type="STRING" id="50376.A0A517LLA6"/>
<dbReference type="OrthoDB" id="5279705at2759"/>
<evidence type="ECO:0000256" key="1">
    <source>
        <dbReference type="SAM" id="MobiDB-lite"/>
    </source>
</evidence>
<evidence type="ECO:0000313" key="3">
    <source>
        <dbReference type="Proteomes" id="UP000316270"/>
    </source>
</evidence>
<gene>
    <name evidence="2" type="ORF">FKW77_004213</name>
</gene>
<organism evidence="2 3">
    <name type="scientific">Venturia effusa</name>
    <dbReference type="NCBI Taxonomy" id="50376"/>
    <lineage>
        <taxon>Eukaryota</taxon>
        <taxon>Fungi</taxon>
        <taxon>Dikarya</taxon>
        <taxon>Ascomycota</taxon>
        <taxon>Pezizomycotina</taxon>
        <taxon>Dothideomycetes</taxon>
        <taxon>Pleosporomycetidae</taxon>
        <taxon>Venturiales</taxon>
        <taxon>Venturiaceae</taxon>
        <taxon>Venturia</taxon>
    </lineage>
</organism>
<dbReference type="Proteomes" id="UP000316270">
    <property type="component" value="Chromosome 15"/>
</dbReference>
<dbReference type="AlphaFoldDB" id="A0A517LLA6"/>
<dbReference type="EMBL" id="CP042199">
    <property type="protein sequence ID" value="QDS76423.1"/>
    <property type="molecule type" value="Genomic_DNA"/>
</dbReference>
<sequence>MLAPSWPFNTTAQYTHYLPPRPSPLSPRSANVYPPRRARVVDETMSKHHSLENQYPKPTSQIPSFSSSSLVPSSDANKTRKNAPPAFALRGGAKPNPLMRKGGDQRERRRDLFMKKVQMGREDKRWEGRSEQILRSDYILEQRRWENERARSAPQLDIYEDEEDESPPPSSMNMFMDETRSTPHPVPHQIDDEVDTIAQFEQQELEDLLALAADEEVSAMNTHMEEVDVPSSPTRYGSDEEDYDDIFMEMVSSQETQTQGQFGMIQTRMEREFDQGHEDVDMDMS</sequence>
<protein>
    <submittedName>
        <fullName evidence="2">Uncharacterized protein</fullName>
    </submittedName>
</protein>
<accession>A0A517LLA6</accession>
<keyword evidence="3" id="KW-1185">Reference proteome</keyword>
<feature type="compositionally biased region" description="Low complexity" evidence="1">
    <location>
        <begin position="58"/>
        <end position="74"/>
    </location>
</feature>
<feature type="region of interest" description="Disordered" evidence="1">
    <location>
        <begin position="15"/>
        <end position="105"/>
    </location>
</feature>
<proteinExistence type="predicted"/>
<reference evidence="2 3" key="1">
    <citation type="submission" date="2019-07" db="EMBL/GenBank/DDBJ databases">
        <title>Finished genome of Venturia effusa.</title>
        <authorList>
            <person name="Young C.A."/>
            <person name="Cox M.P."/>
            <person name="Ganley A.R.D."/>
            <person name="David W.J."/>
        </authorList>
    </citation>
    <scope>NUCLEOTIDE SEQUENCE [LARGE SCALE GENOMIC DNA]</scope>
    <source>
        <strain evidence="3">albino</strain>
    </source>
</reference>